<accession>A0A2U2DRH2</accession>
<sequence>MIKKSELNRMADVANDRGVTVWVEFEGRRYGVTPPAATPPLDDTEESDLDRELEAFKAKNGYR</sequence>
<evidence type="ECO:0000313" key="2">
    <source>
        <dbReference type="Proteomes" id="UP000245252"/>
    </source>
</evidence>
<proteinExistence type="predicted"/>
<dbReference type="AlphaFoldDB" id="A0A2U2DRH2"/>
<keyword evidence="2" id="KW-1185">Reference proteome</keyword>
<gene>
    <name evidence="1" type="ORF">DEM27_10675</name>
</gene>
<dbReference type="Proteomes" id="UP000245252">
    <property type="component" value="Unassembled WGS sequence"/>
</dbReference>
<name>A0A2U2DRH2_9HYPH</name>
<evidence type="ECO:0000313" key="1">
    <source>
        <dbReference type="EMBL" id="PWE55913.1"/>
    </source>
</evidence>
<reference evidence="1 2" key="1">
    <citation type="submission" date="2018-05" db="EMBL/GenBank/DDBJ databases">
        <title>The draft genome of strain NS-104.</title>
        <authorList>
            <person name="Hang P."/>
            <person name="Jiang J."/>
        </authorList>
    </citation>
    <scope>NUCLEOTIDE SEQUENCE [LARGE SCALE GENOMIC DNA]</scope>
    <source>
        <strain evidence="1 2">NS-104</strain>
    </source>
</reference>
<organism evidence="1 2">
    <name type="scientific">Metarhizobium album</name>
    <dbReference type="NCBI Taxonomy" id="2182425"/>
    <lineage>
        <taxon>Bacteria</taxon>
        <taxon>Pseudomonadati</taxon>
        <taxon>Pseudomonadota</taxon>
        <taxon>Alphaproteobacteria</taxon>
        <taxon>Hyphomicrobiales</taxon>
        <taxon>Rhizobiaceae</taxon>
        <taxon>Metarhizobium</taxon>
    </lineage>
</organism>
<protein>
    <submittedName>
        <fullName evidence="1">Uncharacterized protein</fullName>
    </submittedName>
</protein>
<dbReference type="EMBL" id="QFBC01000004">
    <property type="protein sequence ID" value="PWE55913.1"/>
    <property type="molecule type" value="Genomic_DNA"/>
</dbReference>
<comment type="caution">
    <text evidence="1">The sequence shown here is derived from an EMBL/GenBank/DDBJ whole genome shotgun (WGS) entry which is preliminary data.</text>
</comment>